<dbReference type="PANTHER" id="PTHR32196:SF21">
    <property type="entry name" value="ABC TRANSPORTER PERMEASE PROTEIN YPHD-RELATED"/>
    <property type="match status" value="1"/>
</dbReference>
<feature type="transmembrane region" description="Helical" evidence="9">
    <location>
        <begin position="318"/>
        <end position="337"/>
    </location>
</feature>
<comment type="caution">
    <text evidence="10">The sequence shown here is derived from an EMBL/GenBank/DDBJ whole genome shotgun (WGS) entry which is preliminary data.</text>
</comment>
<sequence>MAQSLNIPTRGKEGAMPPPGRPRERPSASFVMGRLFGSTTSAIAVILVIICALLSQLSDSFLTANNIYAILSQSSVVGITAVGGTFVVITGGIDLSVGAAIGLAGMIGALLMQAGFGALGGAIVTMLIAVAIGAVNGISVAGIKLAPFIVTLATMGMAQGLTLEANGGQSVYTLPAAFTYFGSGTVLGGIPISVIVTVIVFIVGGVLLTRTAFGKSVFAVGGNREAARLAGIQVNRVTFLVYVIAGICVGIASIIIVGRVGAATPTGGVGVELRVIAAIVIGGTSLFGGKGSLWGTLVGVLLIGVINNGLTLLNVDPFLVQFMQSALIFIAVLFDAVNTRRITRGRLKAPRST</sequence>
<feature type="transmembrane region" description="Helical" evidence="9">
    <location>
        <begin position="183"/>
        <end position="208"/>
    </location>
</feature>
<dbReference type="AlphaFoldDB" id="A0A964E5H6"/>
<evidence type="ECO:0000256" key="1">
    <source>
        <dbReference type="ARBA" id="ARBA00004651"/>
    </source>
</evidence>
<dbReference type="Pfam" id="PF02653">
    <property type="entry name" value="BPD_transp_2"/>
    <property type="match status" value="1"/>
</dbReference>
<feature type="transmembrane region" description="Helical" evidence="9">
    <location>
        <begin position="67"/>
        <end position="88"/>
    </location>
</feature>
<evidence type="ECO:0000256" key="3">
    <source>
        <dbReference type="ARBA" id="ARBA00022475"/>
    </source>
</evidence>
<proteinExistence type="predicted"/>
<evidence type="ECO:0000256" key="9">
    <source>
        <dbReference type="SAM" id="Phobius"/>
    </source>
</evidence>
<evidence type="ECO:0000256" key="2">
    <source>
        <dbReference type="ARBA" id="ARBA00022448"/>
    </source>
</evidence>
<keyword evidence="11" id="KW-1185">Reference proteome</keyword>
<feature type="transmembrane region" description="Helical" evidence="9">
    <location>
        <begin position="237"/>
        <end position="257"/>
    </location>
</feature>
<dbReference type="RefSeq" id="WP_227309220.1">
    <property type="nucleotide sequence ID" value="NZ_JAESVA010000008.1"/>
</dbReference>
<keyword evidence="2" id="KW-0813">Transport</keyword>
<name>A0A964E5H6_9PROT</name>
<reference evidence="10 11" key="1">
    <citation type="journal article" date="2021" name="Microorganisms">
        <title>Acidisoma silvae sp. nov. and Acidisomacellulosilytica sp. nov., Two Acidophilic Bacteria Isolated from Decaying Wood, Hydrolyzing Cellulose and Producing Poly-3-hydroxybutyrate.</title>
        <authorList>
            <person name="Mieszkin S."/>
            <person name="Pouder E."/>
            <person name="Uroz S."/>
            <person name="Simon-Colin C."/>
            <person name="Alain K."/>
        </authorList>
    </citation>
    <scope>NUCLEOTIDE SEQUENCE [LARGE SCALE GENOMIC DNA]</scope>
    <source>
        <strain evidence="10 11">HW T5.17</strain>
    </source>
</reference>
<comment type="subcellular location">
    <subcellularLocation>
        <location evidence="1">Cell membrane</location>
        <topology evidence="1">Multi-pass membrane protein</topology>
    </subcellularLocation>
</comment>
<dbReference type="InterPro" id="IPR001851">
    <property type="entry name" value="ABC_transp_permease"/>
</dbReference>
<feature type="transmembrane region" description="Helical" evidence="9">
    <location>
        <begin position="31"/>
        <end position="55"/>
    </location>
</feature>
<dbReference type="Proteomes" id="UP000721844">
    <property type="component" value="Unassembled WGS sequence"/>
</dbReference>
<evidence type="ECO:0000256" key="4">
    <source>
        <dbReference type="ARBA" id="ARBA00022519"/>
    </source>
</evidence>
<evidence type="ECO:0000313" key="11">
    <source>
        <dbReference type="Proteomes" id="UP000721844"/>
    </source>
</evidence>
<feature type="region of interest" description="Disordered" evidence="8">
    <location>
        <begin position="1"/>
        <end position="25"/>
    </location>
</feature>
<protein>
    <submittedName>
        <fullName evidence="10">ABC transporter permease</fullName>
    </submittedName>
</protein>
<dbReference type="GO" id="GO:0022857">
    <property type="term" value="F:transmembrane transporter activity"/>
    <property type="evidence" value="ECO:0007669"/>
    <property type="project" value="InterPro"/>
</dbReference>
<feature type="transmembrane region" description="Helical" evidence="9">
    <location>
        <begin position="95"/>
        <end position="112"/>
    </location>
</feature>
<evidence type="ECO:0000313" key="10">
    <source>
        <dbReference type="EMBL" id="MCB8882556.1"/>
    </source>
</evidence>
<gene>
    <name evidence="10" type="ORF">ACELLULO517_20085</name>
</gene>
<evidence type="ECO:0000256" key="7">
    <source>
        <dbReference type="ARBA" id="ARBA00023136"/>
    </source>
</evidence>
<feature type="transmembrane region" description="Helical" evidence="9">
    <location>
        <begin position="269"/>
        <end position="287"/>
    </location>
</feature>
<dbReference type="CDD" id="cd06579">
    <property type="entry name" value="TM_PBP1_transp_AraH_like"/>
    <property type="match status" value="1"/>
</dbReference>
<feature type="transmembrane region" description="Helical" evidence="9">
    <location>
        <begin position="294"/>
        <end position="312"/>
    </location>
</feature>
<evidence type="ECO:0000256" key="6">
    <source>
        <dbReference type="ARBA" id="ARBA00022989"/>
    </source>
</evidence>
<dbReference type="EMBL" id="JAESVA010000008">
    <property type="protein sequence ID" value="MCB8882556.1"/>
    <property type="molecule type" value="Genomic_DNA"/>
</dbReference>
<organism evidence="10 11">
    <name type="scientific">Acidisoma cellulosilyticum</name>
    <dbReference type="NCBI Taxonomy" id="2802395"/>
    <lineage>
        <taxon>Bacteria</taxon>
        <taxon>Pseudomonadati</taxon>
        <taxon>Pseudomonadota</taxon>
        <taxon>Alphaproteobacteria</taxon>
        <taxon>Acetobacterales</taxon>
        <taxon>Acidocellaceae</taxon>
        <taxon>Acidisoma</taxon>
    </lineage>
</organism>
<evidence type="ECO:0000256" key="5">
    <source>
        <dbReference type="ARBA" id="ARBA00022692"/>
    </source>
</evidence>
<dbReference type="GO" id="GO:0005886">
    <property type="term" value="C:plasma membrane"/>
    <property type="evidence" value="ECO:0007669"/>
    <property type="project" value="UniProtKB-SubCell"/>
</dbReference>
<dbReference type="PANTHER" id="PTHR32196">
    <property type="entry name" value="ABC TRANSPORTER PERMEASE PROTEIN YPHD-RELATED-RELATED"/>
    <property type="match status" value="1"/>
</dbReference>
<keyword evidence="7 9" id="KW-0472">Membrane</keyword>
<accession>A0A964E5H6</accession>
<keyword evidence="3" id="KW-1003">Cell membrane</keyword>
<keyword evidence="5 9" id="KW-0812">Transmembrane</keyword>
<keyword evidence="4" id="KW-0997">Cell inner membrane</keyword>
<evidence type="ECO:0000256" key="8">
    <source>
        <dbReference type="SAM" id="MobiDB-lite"/>
    </source>
</evidence>
<keyword evidence="6 9" id="KW-1133">Transmembrane helix</keyword>